<dbReference type="Proteomes" id="UP000291422">
    <property type="component" value="Unassembled WGS sequence"/>
</dbReference>
<feature type="region of interest" description="Disordered" evidence="1">
    <location>
        <begin position="38"/>
        <end position="68"/>
    </location>
</feature>
<accession>A0A4Q4NB88</accession>
<name>A0A4Q4NB88_ALTAL</name>
<sequence length="68" mass="7201">MPGATAKEKVQPWRAHWPPTAPVDSRLMVGLKKGDLLTIDGGSGNSAGFGYNDKGEGVAPPKEPEEKK</sequence>
<evidence type="ECO:0000313" key="3">
    <source>
        <dbReference type="Proteomes" id="UP000291422"/>
    </source>
</evidence>
<proteinExistence type="predicted"/>
<organism evidence="2 3">
    <name type="scientific">Alternaria alternata</name>
    <name type="common">Alternaria rot fungus</name>
    <name type="synonym">Torula alternata</name>
    <dbReference type="NCBI Taxonomy" id="5599"/>
    <lineage>
        <taxon>Eukaryota</taxon>
        <taxon>Fungi</taxon>
        <taxon>Dikarya</taxon>
        <taxon>Ascomycota</taxon>
        <taxon>Pezizomycotina</taxon>
        <taxon>Dothideomycetes</taxon>
        <taxon>Pleosporomycetidae</taxon>
        <taxon>Pleosporales</taxon>
        <taxon>Pleosporineae</taxon>
        <taxon>Pleosporaceae</taxon>
        <taxon>Alternaria</taxon>
        <taxon>Alternaria sect. Alternaria</taxon>
        <taxon>Alternaria alternata complex</taxon>
    </lineage>
</organism>
<protein>
    <submittedName>
        <fullName evidence="2">Uncharacterized protein</fullName>
    </submittedName>
</protein>
<evidence type="ECO:0000256" key="1">
    <source>
        <dbReference type="SAM" id="MobiDB-lite"/>
    </source>
</evidence>
<dbReference type="EMBL" id="PDXD01000027">
    <property type="protein sequence ID" value="RYN72242.1"/>
    <property type="molecule type" value="Genomic_DNA"/>
</dbReference>
<evidence type="ECO:0000313" key="2">
    <source>
        <dbReference type="EMBL" id="RYN72242.1"/>
    </source>
</evidence>
<comment type="caution">
    <text evidence="2">The sequence shown here is derived from an EMBL/GenBank/DDBJ whole genome shotgun (WGS) entry which is preliminary data.</text>
</comment>
<feature type="compositionally biased region" description="Basic and acidic residues" evidence="1">
    <location>
        <begin position="1"/>
        <end position="11"/>
    </location>
</feature>
<feature type="region of interest" description="Disordered" evidence="1">
    <location>
        <begin position="1"/>
        <end position="21"/>
    </location>
</feature>
<dbReference type="AlphaFoldDB" id="A0A4Q4NB88"/>
<gene>
    <name evidence="2" type="ORF">AA0117_g8785</name>
</gene>
<reference evidence="3" key="1">
    <citation type="journal article" date="2019" name="bioRxiv">
        <title>Genomics, evolutionary history and diagnostics of the Alternaria alternata species group including apple and Asian pear pathotypes.</title>
        <authorList>
            <person name="Armitage A.D."/>
            <person name="Cockerton H.M."/>
            <person name="Sreenivasaprasad S."/>
            <person name="Woodhall J.W."/>
            <person name="Lane C.R."/>
            <person name="Harrison R.J."/>
            <person name="Clarkson J.P."/>
        </authorList>
    </citation>
    <scope>NUCLEOTIDE SEQUENCE [LARGE SCALE GENOMIC DNA]</scope>
    <source>
        <strain evidence="3">FERA 1177</strain>
    </source>
</reference>